<dbReference type="InParanoid" id="A0A409XP68"/>
<evidence type="ECO:0000313" key="2">
    <source>
        <dbReference type="EMBL" id="PPQ92603.1"/>
    </source>
</evidence>
<proteinExistence type="predicted"/>
<dbReference type="SUPFAM" id="SSF56112">
    <property type="entry name" value="Protein kinase-like (PK-like)"/>
    <property type="match status" value="1"/>
</dbReference>
<dbReference type="PANTHER" id="PTHR21310:SF58">
    <property type="entry name" value="AMINOGLYCOSIDE PHOSPHOTRANSFERASE DOMAIN-CONTAINING PROTEIN"/>
    <property type="match status" value="1"/>
</dbReference>
<dbReference type="EMBL" id="NHYD01001022">
    <property type="protein sequence ID" value="PPQ92603.1"/>
    <property type="molecule type" value="Genomic_DNA"/>
</dbReference>
<gene>
    <name evidence="2" type="ORF">CVT25_007296</name>
</gene>
<dbReference type="PANTHER" id="PTHR21310">
    <property type="entry name" value="AMINOGLYCOSIDE PHOSPHOTRANSFERASE-RELATED-RELATED"/>
    <property type="match status" value="1"/>
</dbReference>
<dbReference type="InterPro" id="IPR051678">
    <property type="entry name" value="AGP_Transferase"/>
</dbReference>
<dbReference type="Gene3D" id="3.90.1200.10">
    <property type="match status" value="1"/>
</dbReference>
<evidence type="ECO:0000259" key="1">
    <source>
        <dbReference type="Pfam" id="PF01636"/>
    </source>
</evidence>
<reference evidence="2 3" key="1">
    <citation type="journal article" date="2018" name="Evol. Lett.">
        <title>Horizontal gene cluster transfer increased hallucinogenic mushroom diversity.</title>
        <authorList>
            <person name="Reynolds H.T."/>
            <person name="Vijayakumar V."/>
            <person name="Gluck-Thaler E."/>
            <person name="Korotkin H.B."/>
            <person name="Matheny P.B."/>
            <person name="Slot J.C."/>
        </authorList>
    </citation>
    <scope>NUCLEOTIDE SEQUENCE [LARGE SCALE GENOMIC DNA]</scope>
    <source>
        <strain evidence="2 3">2631</strain>
    </source>
</reference>
<organism evidence="2 3">
    <name type="scientific">Psilocybe cyanescens</name>
    <dbReference type="NCBI Taxonomy" id="93625"/>
    <lineage>
        <taxon>Eukaryota</taxon>
        <taxon>Fungi</taxon>
        <taxon>Dikarya</taxon>
        <taxon>Basidiomycota</taxon>
        <taxon>Agaricomycotina</taxon>
        <taxon>Agaricomycetes</taxon>
        <taxon>Agaricomycetidae</taxon>
        <taxon>Agaricales</taxon>
        <taxon>Agaricineae</taxon>
        <taxon>Strophariaceae</taxon>
        <taxon>Psilocybe</taxon>
    </lineage>
</organism>
<accession>A0A409XP68</accession>
<name>A0A409XP68_PSICY</name>
<dbReference type="InterPro" id="IPR011009">
    <property type="entry name" value="Kinase-like_dom_sf"/>
</dbReference>
<dbReference type="OrthoDB" id="5404599at2759"/>
<evidence type="ECO:0000313" key="3">
    <source>
        <dbReference type="Proteomes" id="UP000283269"/>
    </source>
</evidence>
<protein>
    <recommendedName>
        <fullName evidence="1">Aminoglycoside phosphotransferase domain-containing protein</fullName>
    </recommendedName>
</protein>
<keyword evidence="3" id="KW-1185">Reference proteome</keyword>
<feature type="domain" description="Aminoglycoside phosphotransferase" evidence="1">
    <location>
        <begin position="212"/>
        <end position="307"/>
    </location>
</feature>
<dbReference type="AlphaFoldDB" id="A0A409XP68"/>
<dbReference type="Proteomes" id="UP000283269">
    <property type="component" value="Unassembled WGS sequence"/>
</dbReference>
<comment type="caution">
    <text evidence="2">The sequence shown here is derived from an EMBL/GenBank/DDBJ whole genome shotgun (WGS) entry which is preliminary data.</text>
</comment>
<sequence>MVRVNEPTSPSNQRNTPTTLLQPAFAATKPAFIVMPKQVPSQPQPLPSISWMQKLVKSLLSVFPKALKPHLFEMLVKTSSFIGWSPYHNIFCLPFKLVMKTTDRAVEADALRFVASLRGIDAPTLIDFSSAPGKTYILSTWIDGDCVSDIWERLTLLDKEMIVQDMKSQYSAMRQETSTRDHVICSASGVSIEDPRVPWLEELPDATFSSSRQFMEQVWVGLNNDRTPRPLYQMLIPLIQRDTPIVFTHGDALPKNIILPGGLELYRRGHSRLCIIDWEYAGWMPEPWEAIKATWLVSDRDEEEWYRMMREVFPDQCEVLDAEWEWRTQLRITIL</sequence>
<dbReference type="InterPro" id="IPR002575">
    <property type="entry name" value="Aminoglycoside_PTrfase"/>
</dbReference>
<dbReference type="Pfam" id="PF01636">
    <property type="entry name" value="APH"/>
    <property type="match status" value="1"/>
</dbReference>